<keyword evidence="1" id="KW-0689">Ribosomal protein</keyword>
<accession>A0A6P2D145</accession>
<sequence>MISVSAPSGPFNRPRVGRQDAQVVGVKVTVREGESLEGALVRFQELVRRYGPPGTNMKRPKWHKNQLTFHLKSSARRRRDELRDAFETYAGECNRRQLVCVIRRKTKRRKEHFGDAPVVARYPLQ</sequence>
<dbReference type="KEGG" id="gms:SOIL9_45820"/>
<organism evidence="1 2">
    <name type="scientific">Gemmata massiliana</name>
    <dbReference type="NCBI Taxonomy" id="1210884"/>
    <lineage>
        <taxon>Bacteria</taxon>
        <taxon>Pseudomonadati</taxon>
        <taxon>Planctomycetota</taxon>
        <taxon>Planctomycetia</taxon>
        <taxon>Gemmatales</taxon>
        <taxon>Gemmataceae</taxon>
        <taxon>Gemmata</taxon>
    </lineage>
</organism>
<gene>
    <name evidence="1" type="ORF">SOIL9_45820</name>
</gene>
<evidence type="ECO:0000313" key="1">
    <source>
        <dbReference type="EMBL" id="VTR93132.1"/>
    </source>
</evidence>
<keyword evidence="2" id="KW-1185">Reference proteome</keyword>
<dbReference type="GO" id="GO:0005840">
    <property type="term" value="C:ribosome"/>
    <property type="evidence" value="ECO:0007669"/>
    <property type="project" value="UniProtKB-KW"/>
</dbReference>
<dbReference type="EMBL" id="LR593886">
    <property type="protein sequence ID" value="VTR93132.1"/>
    <property type="molecule type" value="Genomic_DNA"/>
</dbReference>
<reference evidence="1 2" key="1">
    <citation type="submission" date="2019-05" db="EMBL/GenBank/DDBJ databases">
        <authorList>
            <consortium name="Science for Life Laboratories"/>
        </authorList>
    </citation>
    <scope>NUCLEOTIDE SEQUENCE [LARGE SCALE GENOMIC DNA]</scope>
    <source>
        <strain evidence="1">Soil9</strain>
    </source>
</reference>
<dbReference type="Proteomes" id="UP000464178">
    <property type="component" value="Chromosome"/>
</dbReference>
<protein>
    <submittedName>
        <fullName evidence="1">30s ribosomal protein s21</fullName>
    </submittedName>
</protein>
<proteinExistence type="predicted"/>
<dbReference type="AlphaFoldDB" id="A0A6P2D145"/>
<evidence type="ECO:0000313" key="2">
    <source>
        <dbReference type="Proteomes" id="UP000464178"/>
    </source>
</evidence>
<keyword evidence="1" id="KW-0687">Ribonucleoprotein</keyword>
<name>A0A6P2D145_9BACT</name>